<sequence>MKRQHRFTWKWGVGALAAVAVIAGLAALIAHSVQQSKNRLPAVATAAARDADWGSRSFNAAARELELVQLPAPGSPAADTLLSSNDTPTWVSELYTYHRDSASITPNITAEWLQLLQLQLQQGVTLRSDNNNTSNNSNNTDKQLEVDLQPFIRVAADILAYLRFSHSVVLLSLLREYATSNLITVEAVDPDALQAEFQQKFNMQNLNSYYVAMAQVDSTQAAASPQHAAAVSLARSKAAAAAAAAATSASAAPTAAATTTTATAAATTTTTQTTALAQQMLGSLTD</sequence>
<dbReference type="EMBL" id="FNXT01000841">
    <property type="protein sequence ID" value="SZX68132.1"/>
    <property type="molecule type" value="Genomic_DNA"/>
</dbReference>
<name>A0A383VTL7_TETOB</name>
<organism evidence="1 2">
    <name type="scientific">Tetradesmus obliquus</name>
    <name type="common">Green alga</name>
    <name type="synonym">Acutodesmus obliquus</name>
    <dbReference type="NCBI Taxonomy" id="3088"/>
    <lineage>
        <taxon>Eukaryota</taxon>
        <taxon>Viridiplantae</taxon>
        <taxon>Chlorophyta</taxon>
        <taxon>core chlorophytes</taxon>
        <taxon>Chlorophyceae</taxon>
        <taxon>CS clade</taxon>
        <taxon>Sphaeropleales</taxon>
        <taxon>Scenedesmaceae</taxon>
        <taxon>Tetradesmus</taxon>
    </lineage>
</organism>
<reference evidence="1 2" key="1">
    <citation type="submission" date="2016-10" db="EMBL/GenBank/DDBJ databases">
        <authorList>
            <person name="Cai Z."/>
        </authorList>
    </citation>
    <scope>NUCLEOTIDE SEQUENCE [LARGE SCALE GENOMIC DNA]</scope>
</reference>
<proteinExistence type="predicted"/>
<gene>
    <name evidence="1" type="ORF">BQ4739_LOCUS8512</name>
</gene>
<evidence type="ECO:0000313" key="2">
    <source>
        <dbReference type="Proteomes" id="UP000256970"/>
    </source>
</evidence>
<keyword evidence="2" id="KW-1185">Reference proteome</keyword>
<dbReference type="AlphaFoldDB" id="A0A383VTL7"/>
<protein>
    <submittedName>
        <fullName evidence="1">Uncharacterized protein</fullName>
    </submittedName>
</protein>
<accession>A0A383VTL7</accession>
<evidence type="ECO:0000313" key="1">
    <source>
        <dbReference type="EMBL" id="SZX68132.1"/>
    </source>
</evidence>
<dbReference type="Proteomes" id="UP000256970">
    <property type="component" value="Unassembled WGS sequence"/>
</dbReference>